<dbReference type="Proteomes" id="UP001500804">
    <property type="component" value="Unassembled WGS sequence"/>
</dbReference>
<comment type="caution">
    <text evidence="1">The sequence shown here is derived from an EMBL/GenBank/DDBJ whole genome shotgun (WGS) entry which is preliminary data.</text>
</comment>
<dbReference type="EMBL" id="BAABJO010000051">
    <property type="protein sequence ID" value="GAA5141153.1"/>
    <property type="molecule type" value="Genomic_DNA"/>
</dbReference>
<reference evidence="2" key="1">
    <citation type="journal article" date="2019" name="Int. J. Syst. Evol. Microbiol.">
        <title>The Global Catalogue of Microorganisms (GCM) 10K type strain sequencing project: providing services to taxonomists for standard genome sequencing and annotation.</title>
        <authorList>
            <consortium name="The Broad Institute Genomics Platform"/>
            <consortium name="The Broad Institute Genome Sequencing Center for Infectious Disease"/>
            <person name="Wu L."/>
            <person name="Ma J."/>
        </authorList>
    </citation>
    <scope>NUCLEOTIDE SEQUENCE [LARGE SCALE GENOMIC DNA]</scope>
    <source>
        <strain evidence="2">JCM 18302</strain>
    </source>
</reference>
<protein>
    <submittedName>
        <fullName evidence="1">Uncharacterized protein</fullName>
    </submittedName>
</protein>
<organism evidence="1 2">
    <name type="scientific">Pseudonocardia adelaidensis</name>
    <dbReference type="NCBI Taxonomy" id="648754"/>
    <lineage>
        <taxon>Bacteria</taxon>
        <taxon>Bacillati</taxon>
        <taxon>Actinomycetota</taxon>
        <taxon>Actinomycetes</taxon>
        <taxon>Pseudonocardiales</taxon>
        <taxon>Pseudonocardiaceae</taxon>
        <taxon>Pseudonocardia</taxon>
    </lineage>
</organism>
<gene>
    <name evidence="1" type="ORF">GCM10023320_79770</name>
</gene>
<sequence>MLADQPDWRRASAHTFHRKAFSHGILIFEYRTDLVVMPRKCAVRIRAAYKRWIDRSAGDLVHYRAVAIPGDVGASYTTRGWRRNCRFVV</sequence>
<evidence type="ECO:0000313" key="2">
    <source>
        <dbReference type="Proteomes" id="UP001500804"/>
    </source>
</evidence>
<proteinExistence type="predicted"/>
<accession>A0ABP9P5J6</accession>
<name>A0ABP9P5J6_9PSEU</name>
<keyword evidence="2" id="KW-1185">Reference proteome</keyword>
<evidence type="ECO:0000313" key="1">
    <source>
        <dbReference type="EMBL" id="GAA5141153.1"/>
    </source>
</evidence>